<dbReference type="Proteomes" id="UP001153678">
    <property type="component" value="Unassembled WGS sequence"/>
</dbReference>
<organism evidence="1 2">
    <name type="scientific">Funneliformis geosporum</name>
    <dbReference type="NCBI Taxonomy" id="1117311"/>
    <lineage>
        <taxon>Eukaryota</taxon>
        <taxon>Fungi</taxon>
        <taxon>Fungi incertae sedis</taxon>
        <taxon>Mucoromycota</taxon>
        <taxon>Glomeromycotina</taxon>
        <taxon>Glomeromycetes</taxon>
        <taxon>Glomerales</taxon>
        <taxon>Glomeraceae</taxon>
        <taxon>Funneliformis</taxon>
    </lineage>
</organism>
<dbReference type="EMBL" id="CAMKVN010000597">
    <property type="protein sequence ID" value="CAI2169535.1"/>
    <property type="molecule type" value="Genomic_DNA"/>
</dbReference>
<proteinExistence type="predicted"/>
<accession>A0A9W4SIF8</accession>
<keyword evidence="2" id="KW-1185">Reference proteome</keyword>
<evidence type="ECO:0000313" key="2">
    <source>
        <dbReference type="Proteomes" id="UP001153678"/>
    </source>
</evidence>
<gene>
    <name evidence="1" type="ORF">FWILDA_LOCUS4127</name>
</gene>
<dbReference type="OrthoDB" id="2447218at2759"/>
<comment type="caution">
    <text evidence="1">The sequence shown here is derived from an EMBL/GenBank/DDBJ whole genome shotgun (WGS) entry which is preliminary data.</text>
</comment>
<name>A0A9W4SIF8_9GLOM</name>
<reference evidence="1" key="1">
    <citation type="submission" date="2022-08" db="EMBL/GenBank/DDBJ databases">
        <authorList>
            <person name="Kallberg Y."/>
            <person name="Tangrot J."/>
            <person name="Rosling A."/>
        </authorList>
    </citation>
    <scope>NUCLEOTIDE SEQUENCE</scope>
    <source>
        <strain evidence="1">Wild A</strain>
    </source>
</reference>
<protein>
    <submittedName>
        <fullName evidence="1">17486_t:CDS:1</fullName>
    </submittedName>
</protein>
<dbReference type="AlphaFoldDB" id="A0A9W4SIF8"/>
<sequence>MDDNLSLVNLTLTEQNITPLAVTATPEDLLELLEKFQEAKPIINYTLPVNFKKGQEVANQKQYYNNATATLIANDEGLLSKQTIFMFDDYLVDDSIKLSLSQALDAVKHRQQTVPLDGLYSILGLLPYGEQATVSYENNTLQQALQELMDLAIKENPSEAIS</sequence>
<evidence type="ECO:0000313" key="1">
    <source>
        <dbReference type="EMBL" id="CAI2169535.1"/>
    </source>
</evidence>